<name>A0A0E9VE06_ANGAN</name>
<proteinExistence type="predicted"/>
<sequence length="11" mass="1114">MAGLLGPNLDN</sequence>
<dbReference type="EMBL" id="GBXM01032867">
    <property type="protein sequence ID" value="JAH75710.1"/>
    <property type="molecule type" value="Transcribed_RNA"/>
</dbReference>
<organism evidence="1">
    <name type="scientific">Anguilla anguilla</name>
    <name type="common">European freshwater eel</name>
    <name type="synonym">Muraena anguilla</name>
    <dbReference type="NCBI Taxonomy" id="7936"/>
    <lineage>
        <taxon>Eukaryota</taxon>
        <taxon>Metazoa</taxon>
        <taxon>Chordata</taxon>
        <taxon>Craniata</taxon>
        <taxon>Vertebrata</taxon>
        <taxon>Euteleostomi</taxon>
        <taxon>Actinopterygii</taxon>
        <taxon>Neopterygii</taxon>
        <taxon>Teleostei</taxon>
        <taxon>Anguilliformes</taxon>
        <taxon>Anguillidae</taxon>
        <taxon>Anguilla</taxon>
    </lineage>
</organism>
<protein>
    <submittedName>
        <fullName evidence="1">Uncharacterized protein</fullName>
    </submittedName>
</protein>
<accession>A0A0E9VE06</accession>
<evidence type="ECO:0000313" key="1">
    <source>
        <dbReference type="EMBL" id="JAH75710.1"/>
    </source>
</evidence>
<reference evidence="1" key="2">
    <citation type="journal article" date="2015" name="Fish Shellfish Immunol.">
        <title>Early steps in the European eel (Anguilla anguilla)-Vibrio vulnificus interaction in the gills: Role of the RtxA13 toxin.</title>
        <authorList>
            <person name="Callol A."/>
            <person name="Pajuelo D."/>
            <person name="Ebbesson L."/>
            <person name="Teles M."/>
            <person name="MacKenzie S."/>
            <person name="Amaro C."/>
        </authorList>
    </citation>
    <scope>NUCLEOTIDE SEQUENCE</scope>
</reference>
<reference evidence="1" key="1">
    <citation type="submission" date="2014-11" db="EMBL/GenBank/DDBJ databases">
        <authorList>
            <person name="Amaro Gonzalez C."/>
        </authorList>
    </citation>
    <scope>NUCLEOTIDE SEQUENCE</scope>
</reference>